<dbReference type="RefSeq" id="YP_009831750.1">
    <property type="nucleotide sequence ID" value="NC_048650.1"/>
</dbReference>
<organism evidence="1 2">
    <name type="scientific">Streptomyces phage BRock</name>
    <dbReference type="NCBI Taxonomy" id="1913591"/>
    <lineage>
        <taxon>Viruses</taxon>
        <taxon>Duplodnaviria</taxon>
        <taxon>Heunggongvirae</taxon>
        <taxon>Uroviricota</taxon>
        <taxon>Caudoviricetes</taxon>
        <taxon>Borockvirus</taxon>
        <taxon>Borockvirus brock</taxon>
    </lineage>
</organism>
<proteinExistence type="predicted"/>
<dbReference type="GeneID" id="55601439"/>
<keyword evidence="2" id="KW-1185">Reference proteome</keyword>
<evidence type="ECO:0000313" key="1">
    <source>
        <dbReference type="EMBL" id="APC46287.1"/>
    </source>
</evidence>
<protein>
    <submittedName>
        <fullName evidence="1">Uncharacterized protein</fullName>
    </submittedName>
</protein>
<name>A0A1J0GVS3_9CAUD</name>
<accession>A0A1J0GVS3</accession>
<sequence>MNLTIGGKIHHPPFNRHDVFLCGDIRGYKGHTGTPKPYPVSREVNCLNCLDILKSLTTRQMGDSGITFRVSVAVTREGVTNKLPSFYFSSLSTPDILTVEDAVTAARTMLHAEELEMMYDVVYDVRAFKLNK</sequence>
<dbReference type="KEGG" id="vg:55601439"/>
<dbReference type="EMBL" id="KX925554">
    <property type="protein sequence ID" value="APC46287.1"/>
    <property type="molecule type" value="Genomic_DNA"/>
</dbReference>
<reference evidence="1 2" key="1">
    <citation type="submission" date="2016-09" db="EMBL/GenBank/DDBJ databases">
        <title>Complete Genome Sequence of Streptomyces 5a phage BRock.</title>
        <authorList>
            <person name="Crossman A."/>
            <person name="Baron S."/>
            <person name="Jamdagni P."/>
            <person name="Khatri P."/>
            <person name="Sharma D."/>
            <person name="Pandey M."/>
            <person name="Goyal S."/>
            <person name="Kumar S."/>
            <person name="Phogat A."/>
            <person name="Chawla G."/>
            <person name="Pasricha M."/>
            <person name="Gupta K."/>
            <person name="Bazzad D."/>
            <person name="Aggarwal V."/>
            <person name="Poughat A."/>
            <person name="Singh K."/>
            <person name="Rana P."/>
            <person name="Gautam R."/>
            <person name="Sharma V."/>
            <person name="Tyagi D."/>
            <person name="Shahi A."/>
            <person name="Jangra N."/>
            <person name="Malik M."/>
            <person name="Sidhu P.K."/>
            <person name="Malik S."/>
            <person name="Ghalyan Y."/>
            <person name="Sharma S.S."/>
            <person name="Malik A."/>
            <person name="Chuttani R."/>
            <person name="Bamal N."/>
            <person name="Bhadula D."/>
            <person name="Batra A."/>
            <person name="Temple L."/>
            <person name="Nehra K."/>
        </authorList>
    </citation>
    <scope>NUCLEOTIDE SEQUENCE [LARGE SCALE GENOMIC DNA]</scope>
</reference>
<evidence type="ECO:0000313" key="2">
    <source>
        <dbReference type="Proteomes" id="UP000224898"/>
    </source>
</evidence>
<dbReference type="Proteomes" id="UP000224898">
    <property type="component" value="Segment"/>
</dbReference>